<feature type="domain" description="DUF6534" evidence="3">
    <location>
        <begin position="176"/>
        <end position="253"/>
    </location>
</feature>
<dbReference type="EMBL" id="JAWWNJ010000019">
    <property type="protein sequence ID" value="KAK7036122.1"/>
    <property type="molecule type" value="Genomic_DNA"/>
</dbReference>
<feature type="transmembrane region" description="Helical" evidence="2">
    <location>
        <begin position="169"/>
        <end position="191"/>
    </location>
</feature>
<gene>
    <name evidence="4" type="ORF">R3P38DRAFT_2910694</name>
</gene>
<feature type="transmembrane region" description="Helical" evidence="2">
    <location>
        <begin position="98"/>
        <end position="116"/>
    </location>
</feature>
<reference evidence="4 5" key="1">
    <citation type="journal article" date="2024" name="J Genomics">
        <title>Draft genome sequencing and assembly of Favolaschia claudopus CIRM-BRFM 2984 isolated from oak limbs.</title>
        <authorList>
            <person name="Navarro D."/>
            <person name="Drula E."/>
            <person name="Chaduli D."/>
            <person name="Cazenave R."/>
            <person name="Ahrendt S."/>
            <person name="Wang J."/>
            <person name="Lipzen A."/>
            <person name="Daum C."/>
            <person name="Barry K."/>
            <person name="Grigoriev I.V."/>
            <person name="Favel A."/>
            <person name="Rosso M.N."/>
            <person name="Martin F."/>
        </authorList>
    </citation>
    <scope>NUCLEOTIDE SEQUENCE [LARGE SCALE GENOMIC DNA]</scope>
    <source>
        <strain evidence="4 5">CIRM-BRFM 2984</strain>
    </source>
</reference>
<organism evidence="4 5">
    <name type="scientific">Favolaschia claudopus</name>
    <dbReference type="NCBI Taxonomy" id="2862362"/>
    <lineage>
        <taxon>Eukaryota</taxon>
        <taxon>Fungi</taxon>
        <taxon>Dikarya</taxon>
        <taxon>Basidiomycota</taxon>
        <taxon>Agaricomycotina</taxon>
        <taxon>Agaricomycetes</taxon>
        <taxon>Agaricomycetidae</taxon>
        <taxon>Agaricales</taxon>
        <taxon>Marasmiineae</taxon>
        <taxon>Mycenaceae</taxon>
        <taxon>Favolaschia</taxon>
    </lineage>
</organism>
<comment type="caution">
    <text evidence="4">The sequence shown here is derived from an EMBL/GenBank/DDBJ whole genome shotgun (WGS) entry which is preliminary data.</text>
</comment>
<feature type="transmembrane region" description="Helical" evidence="2">
    <location>
        <begin position="128"/>
        <end position="149"/>
    </location>
</feature>
<dbReference type="AlphaFoldDB" id="A0AAW0CB66"/>
<keyword evidence="2" id="KW-0472">Membrane</keyword>
<sequence length="314" mass="34640">MQLFRAPPQVAPTDMLSATRITMNTSPSLDTFNPGSTIGCVFMVHYASQSRRSVLLNVGSRANELGYAACNAHTLYTYTIVDYGHPERLLAGAVPRSLSASLLFGVIIIVSVQVFFEIRIYTLYKRLYLPILCGTASLATLIVGLVLVVDALLGASIQSYISTKKWLLTTFWALCAVNDLIITAALLFFLIKRRSEVQERTKALLDKLITWAIGHSIHFPLMVNPNNFVWVAISVIEPRLYTMSLVASLNSRTSLRAMNQATTSLQFSTWTNRIELPSNNEIRLTGLSDPAAEGLQTAGPMPAEKMKYSATTSR</sequence>
<feature type="region of interest" description="Disordered" evidence="1">
    <location>
        <begin position="292"/>
        <end position="314"/>
    </location>
</feature>
<dbReference type="Pfam" id="PF20152">
    <property type="entry name" value="DUF6534"/>
    <property type="match status" value="1"/>
</dbReference>
<evidence type="ECO:0000256" key="1">
    <source>
        <dbReference type="SAM" id="MobiDB-lite"/>
    </source>
</evidence>
<evidence type="ECO:0000313" key="5">
    <source>
        <dbReference type="Proteomes" id="UP001362999"/>
    </source>
</evidence>
<name>A0AAW0CB66_9AGAR</name>
<evidence type="ECO:0000256" key="2">
    <source>
        <dbReference type="SAM" id="Phobius"/>
    </source>
</evidence>
<dbReference type="Proteomes" id="UP001362999">
    <property type="component" value="Unassembled WGS sequence"/>
</dbReference>
<evidence type="ECO:0000259" key="3">
    <source>
        <dbReference type="Pfam" id="PF20152"/>
    </source>
</evidence>
<dbReference type="InterPro" id="IPR045339">
    <property type="entry name" value="DUF6534"/>
</dbReference>
<keyword evidence="5" id="KW-1185">Reference proteome</keyword>
<protein>
    <recommendedName>
        <fullName evidence="3">DUF6534 domain-containing protein</fullName>
    </recommendedName>
</protein>
<keyword evidence="2" id="KW-1133">Transmembrane helix</keyword>
<dbReference type="PANTHER" id="PTHR40465:SF1">
    <property type="entry name" value="DUF6534 DOMAIN-CONTAINING PROTEIN"/>
    <property type="match status" value="1"/>
</dbReference>
<keyword evidence="2" id="KW-0812">Transmembrane</keyword>
<dbReference type="PANTHER" id="PTHR40465">
    <property type="entry name" value="CHROMOSOME 1, WHOLE GENOME SHOTGUN SEQUENCE"/>
    <property type="match status" value="1"/>
</dbReference>
<evidence type="ECO:0000313" key="4">
    <source>
        <dbReference type="EMBL" id="KAK7036122.1"/>
    </source>
</evidence>
<accession>A0AAW0CB66</accession>
<proteinExistence type="predicted"/>